<sequence length="209" mass="23290">MVNDAFRESEHKRFPTTASVIATLGTHGRCSVIFRDEDTALISPVATAMVKYYNPSAGLPSQTAGGEPSHGTPTHDSQPGYDKEPVHLLSIQDWEPAAVAVLPGDSTLQKLGLAIHSVARLEQDLLSRWKQATKERALSDTRDGPYGFGHNTKVTSLKFWIRAKESHAPYWERRGYRFVHSKVYPKGVWGSEKELRVVTLNKDIPILEI</sequence>
<gene>
    <name evidence="1" type="ORF">LOY88_005033</name>
</gene>
<accession>A0ACB8US12</accession>
<protein>
    <submittedName>
        <fullName evidence="1">Uncharacterized protein</fullName>
    </submittedName>
</protein>
<evidence type="ECO:0000313" key="1">
    <source>
        <dbReference type="EMBL" id="KAI2383843.1"/>
    </source>
</evidence>
<organism evidence="1">
    <name type="scientific">Ophidiomyces ophidiicola</name>
    <dbReference type="NCBI Taxonomy" id="1387563"/>
    <lineage>
        <taxon>Eukaryota</taxon>
        <taxon>Fungi</taxon>
        <taxon>Dikarya</taxon>
        <taxon>Ascomycota</taxon>
        <taxon>Pezizomycotina</taxon>
        <taxon>Eurotiomycetes</taxon>
        <taxon>Eurotiomycetidae</taxon>
        <taxon>Onygenales</taxon>
        <taxon>Onygenaceae</taxon>
        <taxon>Ophidiomyces</taxon>
    </lineage>
</organism>
<reference evidence="1" key="1">
    <citation type="journal article" date="2022" name="bioRxiv">
        <title>Population genetic analysis of Ophidiomyces ophidiicola, the causative agent of snake fungal disease, indicates recent introductions to the USA.</title>
        <authorList>
            <person name="Ladner J.T."/>
            <person name="Palmer J.M."/>
            <person name="Ettinger C.L."/>
            <person name="Stajich J.E."/>
            <person name="Farrell T.M."/>
            <person name="Glorioso B.M."/>
            <person name="Lawson B."/>
            <person name="Price S.J."/>
            <person name="Stengle A.G."/>
            <person name="Grear D.A."/>
            <person name="Lorch J.M."/>
        </authorList>
    </citation>
    <scope>NUCLEOTIDE SEQUENCE</scope>
    <source>
        <strain evidence="1">NWHC 24266-5</strain>
    </source>
</reference>
<comment type="caution">
    <text evidence="1">The sequence shown here is derived from an EMBL/GenBank/DDBJ whole genome shotgun (WGS) entry which is preliminary data.</text>
</comment>
<dbReference type="EMBL" id="JALBCA010000083">
    <property type="protein sequence ID" value="KAI2383843.1"/>
    <property type="molecule type" value="Genomic_DNA"/>
</dbReference>
<proteinExistence type="predicted"/>
<name>A0ACB8US12_9EURO</name>